<comment type="caution">
    <text evidence="1">The sequence shown here is derived from an EMBL/GenBank/DDBJ whole genome shotgun (WGS) entry which is preliminary data.</text>
</comment>
<sequence length="263" mass="28157">MSELSNVSERTDGIEEALKQVCELIESAVTLHRSKTAQPSPMVLATDGVAVANAIAPLLASAKYSVSVIVPSTFDRAQPMLALMGRFAAVAKSGVVVRVLCTPKVLAVPNGILTAARGGPRGFDVRVTDVDLHGAVVVDGRAAFGRSGSERDGRYATVNTDLASVRALDLMFAGAWGSAMPLQEHLRLAERLRSDSMRLILERLSEGHTDDVAAKKIQISLRTYRRHVATIMRDVGASSRFQAGVRAVELGLLSDLGRRELVD</sequence>
<evidence type="ECO:0000313" key="1">
    <source>
        <dbReference type="EMBL" id="GDY54641.1"/>
    </source>
</evidence>
<keyword evidence="2" id="KW-1185">Reference proteome</keyword>
<protein>
    <recommendedName>
        <fullName evidence="3">HTH luxR-type domain-containing protein</fullName>
    </recommendedName>
</protein>
<proteinExistence type="predicted"/>
<evidence type="ECO:0008006" key="3">
    <source>
        <dbReference type="Google" id="ProtNLM"/>
    </source>
</evidence>
<dbReference type="InterPro" id="IPR016032">
    <property type="entry name" value="Sig_transdc_resp-reg_C-effctor"/>
</dbReference>
<dbReference type="InterPro" id="IPR036388">
    <property type="entry name" value="WH-like_DNA-bd_sf"/>
</dbReference>
<dbReference type="EMBL" id="BJHW01000001">
    <property type="protein sequence ID" value="GDY54641.1"/>
    <property type="molecule type" value="Genomic_DNA"/>
</dbReference>
<dbReference type="SUPFAM" id="SSF46894">
    <property type="entry name" value="C-terminal effector domain of the bipartite response regulators"/>
    <property type="match status" value="1"/>
</dbReference>
<accession>A0A4D4KZA1</accession>
<gene>
    <name evidence="1" type="ORF">SVIO_052640</name>
</gene>
<dbReference type="Gene3D" id="1.10.10.10">
    <property type="entry name" value="Winged helix-like DNA-binding domain superfamily/Winged helix DNA-binding domain"/>
    <property type="match status" value="1"/>
</dbReference>
<organism evidence="1 2">
    <name type="scientific">Streptomyces violaceusniger</name>
    <dbReference type="NCBI Taxonomy" id="68280"/>
    <lineage>
        <taxon>Bacteria</taxon>
        <taxon>Bacillati</taxon>
        <taxon>Actinomycetota</taxon>
        <taxon>Actinomycetes</taxon>
        <taxon>Kitasatosporales</taxon>
        <taxon>Streptomycetaceae</taxon>
        <taxon>Streptomyces</taxon>
        <taxon>Streptomyces violaceusniger group</taxon>
    </lineage>
</organism>
<dbReference type="RefSeq" id="WP_162001870.1">
    <property type="nucleotide sequence ID" value="NZ_BAAASO010000011.1"/>
</dbReference>
<evidence type="ECO:0000313" key="2">
    <source>
        <dbReference type="Proteomes" id="UP000301309"/>
    </source>
</evidence>
<reference evidence="1 2" key="1">
    <citation type="journal article" date="2020" name="Int. J. Syst. Evol. Microbiol.">
        <title>Reclassification of Streptomyces castelarensis and Streptomyces sporoclivatus as later heterotypic synonyms of Streptomyces antimycoticus.</title>
        <authorList>
            <person name="Komaki H."/>
            <person name="Tamura T."/>
        </authorList>
    </citation>
    <scope>NUCLEOTIDE SEQUENCE [LARGE SCALE GENOMIC DNA]</scope>
    <source>
        <strain evidence="1 2">NBRC 13459</strain>
    </source>
</reference>
<dbReference type="Proteomes" id="UP000301309">
    <property type="component" value="Unassembled WGS sequence"/>
</dbReference>
<name>A0A4D4KZA1_STRVO</name>
<dbReference type="GO" id="GO:0006355">
    <property type="term" value="P:regulation of DNA-templated transcription"/>
    <property type="evidence" value="ECO:0007669"/>
    <property type="project" value="InterPro"/>
</dbReference>
<dbReference type="AlphaFoldDB" id="A0A4D4KZA1"/>
<dbReference type="GO" id="GO:0003677">
    <property type="term" value="F:DNA binding"/>
    <property type="evidence" value="ECO:0007669"/>
    <property type="project" value="InterPro"/>
</dbReference>